<dbReference type="GO" id="GO:0003677">
    <property type="term" value="F:DNA binding"/>
    <property type="evidence" value="ECO:0007669"/>
    <property type="project" value="UniProtKB-KW"/>
</dbReference>
<comment type="similarity">
    <text evidence="1">Belongs to the LysR transcriptional regulatory family.</text>
</comment>
<dbReference type="InterPro" id="IPR000847">
    <property type="entry name" value="LysR_HTH_N"/>
</dbReference>
<dbReference type="InterPro" id="IPR036388">
    <property type="entry name" value="WH-like_DNA-bd_sf"/>
</dbReference>
<dbReference type="GO" id="GO:0003700">
    <property type="term" value="F:DNA-binding transcription factor activity"/>
    <property type="evidence" value="ECO:0007669"/>
    <property type="project" value="InterPro"/>
</dbReference>
<dbReference type="Pfam" id="PF03466">
    <property type="entry name" value="LysR_substrate"/>
    <property type="match status" value="1"/>
</dbReference>
<evidence type="ECO:0000256" key="3">
    <source>
        <dbReference type="ARBA" id="ARBA00023125"/>
    </source>
</evidence>
<dbReference type="InterPro" id="IPR005119">
    <property type="entry name" value="LysR_subst-bd"/>
</dbReference>
<dbReference type="RefSeq" id="WP_090269047.1">
    <property type="nucleotide sequence ID" value="NZ_FOEP01000003.1"/>
</dbReference>
<sequence length="298" mass="32279">MIDKLDMFIALAREQHFGRAAEACGVTQPTLSAAIKQLEEQLGVMLVWRGSRYQGLTPEGQRVLDWARRIVGDARTMKEEMRAARQGLSGNLRLAVIPTALTLVAKLTTGFARSHPNVRFTVLSRTSAEILALLENLQIDAGISYLDNEPLGRVTTVPIYAERYVLVVRRDHPLAGQAQVSWGDLGALPLCLLTPDMQNRRIITQHLEEAGVAVAPTVEASSLIVLISHVLSGGWVTILPVKAAEIFLQGGALAAVAIRNPDAVHSVGLIAPHREPHTPVLTALLAQAQSLSEIGDKR</sequence>
<dbReference type="FunFam" id="1.10.10.10:FF:000001">
    <property type="entry name" value="LysR family transcriptional regulator"/>
    <property type="match status" value="1"/>
</dbReference>
<dbReference type="PANTHER" id="PTHR30419:SF31">
    <property type="entry name" value="BLR3139 PROTEIN"/>
    <property type="match status" value="1"/>
</dbReference>
<dbReference type="EMBL" id="FOEP01000003">
    <property type="protein sequence ID" value="SEQ03409.1"/>
    <property type="molecule type" value="Genomic_DNA"/>
</dbReference>
<dbReference type="InterPro" id="IPR036390">
    <property type="entry name" value="WH_DNA-bd_sf"/>
</dbReference>
<dbReference type="Proteomes" id="UP000198634">
    <property type="component" value="Unassembled WGS sequence"/>
</dbReference>
<dbReference type="STRING" id="657014.SAMN04488092_103349"/>
<reference evidence="6 7" key="1">
    <citation type="submission" date="2016-10" db="EMBL/GenBank/DDBJ databases">
        <authorList>
            <person name="de Groot N.N."/>
        </authorList>
    </citation>
    <scope>NUCLEOTIDE SEQUENCE [LARGE SCALE GENOMIC DNA]</scope>
    <source>
        <strain evidence="6 7">DSM 22007</strain>
    </source>
</reference>
<dbReference type="PANTHER" id="PTHR30419">
    <property type="entry name" value="HTH-TYPE TRANSCRIPTIONAL REGULATOR YBHD"/>
    <property type="match status" value="1"/>
</dbReference>
<dbReference type="AlphaFoldDB" id="A0A1H9CQF7"/>
<keyword evidence="7" id="KW-1185">Reference proteome</keyword>
<evidence type="ECO:0000313" key="7">
    <source>
        <dbReference type="Proteomes" id="UP000198634"/>
    </source>
</evidence>
<evidence type="ECO:0000256" key="1">
    <source>
        <dbReference type="ARBA" id="ARBA00009437"/>
    </source>
</evidence>
<feature type="domain" description="HTH lysR-type" evidence="5">
    <location>
        <begin position="1"/>
        <end position="57"/>
    </location>
</feature>
<dbReference type="GO" id="GO:0005829">
    <property type="term" value="C:cytosol"/>
    <property type="evidence" value="ECO:0007669"/>
    <property type="project" value="TreeGrafter"/>
</dbReference>
<dbReference type="Pfam" id="PF00126">
    <property type="entry name" value="HTH_1"/>
    <property type="match status" value="1"/>
</dbReference>
<dbReference type="InterPro" id="IPR050950">
    <property type="entry name" value="HTH-type_LysR_regulators"/>
</dbReference>
<proteinExistence type="inferred from homology"/>
<evidence type="ECO:0000256" key="2">
    <source>
        <dbReference type="ARBA" id="ARBA00023015"/>
    </source>
</evidence>
<dbReference type="SUPFAM" id="SSF46785">
    <property type="entry name" value="Winged helix' DNA-binding domain"/>
    <property type="match status" value="1"/>
</dbReference>
<protein>
    <submittedName>
        <fullName evidence="6">DNA-binding transcriptional regulator, LysR family</fullName>
    </submittedName>
</protein>
<evidence type="ECO:0000259" key="5">
    <source>
        <dbReference type="PROSITE" id="PS50931"/>
    </source>
</evidence>
<keyword evidence="2" id="KW-0805">Transcription regulation</keyword>
<keyword evidence="3 6" id="KW-0238">DNA-binding</keyword>
<dbReference type="OrthoDB" id="9775392at2"/>
<dbReference type="PROSITE" id="PS50931">
    <property type="entry name" value="HTH_LYSR"/>
    <property type="match status" value="1"/>
</dbReference>
<organism evidence="6 7">
    <name type="scientific">Thalassovita taeanensis</name>
    <dbReference type="NCBI Taxonomy" id="657014"/>
    <lineage>
        <taxon>Bacteria</taxon>
        <taxon>Pseudomonadati</taxon>
        <taxon>Pseudomonadota</taxon>
        <taxon>Alphaproteobacteria</taxon>
        <taxon>Rhodobacterales</taxon>
        <taxon>Roseobacteraceae</taxon>
        <taxon>Thalassovita</taxon>
    </lineage>
</organism>
<dbReference type="Gene3D" id="1.10.10.10">
    <property type="entry name" value="Winged helix-like DNA-binding domain superfamily/Winged helix DNA-binding domain"/>
    <property type="match status" value="1"/>
</dbReference>
<gene>
    <name evidence="6" type="ORF">SAMN04488092_103349</name>
</gene>
<dbReference type="CDD" id="cd05466">
    <property type="entry name" value="PBP2_LTTR_substrate"/>
    <property type="match status" value="1"/>
</dbReference>
<accession>A0A1H9CQF7</accession>
<dbReference type="SUPFAM" id="SSF53850">
    <property type="entry name" value="Periplasmic binding protein-like II"/>
    <property type="match status" value="1"/>
</dbReference>
<evidence type="ECO:0000256" key="4">
    <source>
        <dbReference type="ARBA" id="ARBA00023163"/>
    </source>
</evidence>
<name>A0A1H9CQF7_9RHOB</name>
<dbReference type="Gene3D" id="3.40.190.290">
    <property type="match status" value="1"/>
</dbReference>
<dbReference type="PRINTS" id="PR00039">
    <property type="entry name" value="HTHLYSR"/>
</dbReference>
<keyword evidence="4" id="KW-0804">Transcription</keyword>
<evidence type="ECO:0000313" key="6">
    <source>
        <dbReference type="EMBL" id="SEQ03409.1"/>
    </source>
</evidence>